<dbReference type="KEGG" id="cbol:CGC65_00160"/>
<dbReference type="InterPro" id="IPR036390">
    <property type="entry name" value="WH_DNA-bd_sf"/>
</dbReference>
<dbReference type="GO" id="GO:0003677">
    <property type="term" value="F:DNA binding"/>
    <property type="evidence" value="ECO:0007669"/>
    <property type="project" value="UniProtKB-KW"/>
</dbReference>
<reference evidence="4 5" key="1">
    <citation type="submission" date="2018-08" db="EMBL/GenBank/DDBJ databases">
        <title>A genome reference for cultivated species of the human gut microbiota.</title>
        <authorList>
            <person name="Zou Y."/>
            <person name="Xue W."/>
            <person name="Luo G."/>
        </authorList>
    </citation>
    <scope>NUCLEOTIDE SEQUENCE [LARGE SCALE GENOMIC DNA]</scope>
    <source>
        <strain evidence="4 5">AF14-18</strain>
    </source>
</reference>
<dbReference type="EMBL" id="QRZM01000014">
    <property type="protein sequence ID" value="RGV72403.1"/>
    <property type="molecule type" value="Genomic_DNA"/>
</dbReference>
<evidence type="ECO:0000313" key="4">
    <source>
        <dbReference type="EMBL" id="RGV72403.1"/>
    </source>
</evidence>
<dbReference type="AlphaFoldDB" id="A0A412YXJ3"/>
<dbReference type="Pfam" id="PF12802">
    <property type="entry name" value="MarR_2"/>
    <property type="match status" value="1"/>
</dbReference>
<dbReference type="InterPro" id="IPR036388">
    <property type="entry name" value="WH-like_DNA-bd_sf"/>
</dbReference>
<dbReference type="Proteomes" id="UP000284543">
    <property type="component" value="Unassembled WGS sequence"/>
</dbReference>
<dbReference type="SMART" id="SM00347">
    <property type="entry name" value="HTH_MARR"/>
    <property type="match status" value="1"/>
</dbReference>
<sequence>MTFHYLLMAGHAIYLKQLMAELYHTGLTPGQPKVLDYLMEHDGANQKEIANACHIEAATLTSVLNGMEAKSLIERRRTDGNRRSFYIFLTDRGREMGREVTEAFARLEEYTFQDIPTEKVGKFMEMFQELYQRMENHADTGKPTK</sequence>
<evidence type="ECO:0000256" key="3">
    <source>
        <dbReference type="ARBA" id="ARBA00023163"/>
    </source>
</evidence>
<dbReference type="PANTHER" id="PTHR42756">
    <property type="entry name" value="TRANSCRIPTIONAL REGULATOR, MARR"/>
    <property type="match status" value="1"/>
</dbReference>
<keyword evidence="2" id="KW-0238">DNA-binding</keyword>
<accession>A0A412YXJ3</accession>
<dbReference type="PROSITE" id="PS01117">
    <property type="entry name" value="HTH_MARR_1"/>
    <property type="match status" value="1"/>
</dbReference>
<dbReference type="InterPro" id="IPR000835">
    <property type="entry name" value="HTH_MarR-typ"/>
</dbReference>
<keyword evidence="3" id="KW-0804">Transcription</keyword>
<dbReference type="PROSITE" id="PS50995">
    <property type="entry name" value="HTH_MARR_2"/>
    <property type="match status" value="1"/>
</dbReference>
<protein>
    <submittedName>
        <fullName evidence="4">MarR family transcriptional regulator</fullName>
    </submittedName>
</protein>
<dbReference type="PANTHER" id="PTHR42756:SF1">
    <property type="entry name" value="TRANSCRIPTIONAL REPRESSOR OF EMRAB OPERON"/>
    <property type="match status" value="1"/>
</dbReference>
<evidence type="ECO:0000256" key="1">
    <source>
        <dbReference type="ARBA" id="ARBA00023015"/>
    </source>
</evidence>
<dbReference type="GO" id="GO:0003700">
    <property type="term" value="F:DNA-binding transcription factor activity"/>
    <property type="evidence" value="ECO:0007669"/>
    <property type="project" value="InterPro"/>
</dbReference>
<dbReference type="Gene3D" id="1.10.10.10">
    <property type="entry name" value="Winged helix-like DNA-binding domain superfamily/Winged helix DNA-binding domain"/>
    <property type="match status" value="1"/>
</dbReference>
<dbReference type="PRINTS" id="PR00598">
    <property type="entry name" value="HTHMARR"/>
</dbReference>
<evidence type="ECO:0000256" key="2">
    <source>
        <dbReference type="ARBA" id="ARBA00023125"/>
    </source>
</evidence>
<dbReference type="InterPro" id="IPR023187">
    <property type="entry name" value="Tscrpt_reg_MarR-type_CS"/>
</dbReference>
<organism evidence="4 5">
    <name type="scientific">Enterocloster bolteae</name>
    <dbReference type="NCBI Taxonomy" id="208479"/>
    <lineage>
        <taxon>Bacteria</taxon>
        <taxon>Bacillati</taxon>
        <taxon>Bacillota</taxon>
        <taxon>Clostridia</taxon>
        <taxon>Lachnospirales</taxon>
        <taxon>Lachnospiraceae</taxon>
        <taxon>Enterocloster</taxon>
    </lineage>
</organism>
<evidence type="ECO:0000313" key="5">
    <source>
        <dbReference type="Proteomes" id="UP000284543"/>
    </source>
</evidence>
<dbReference type="RefSeq" id="WP_002565751.1">
    <property type="nucleotide sequence ID" value="NZ_CABKUK010000011.1"/>
</dbReference>
<name>A0A412YXJ3_9FIRM</name>
<gene>
    <name evidence="4" type="ORF">DWW02_24085</name>
</gene>
<proteinExistence type="predicted"/>
<comment type="caution">
    <text evidence="4">The sequence shown here is derived from an EMBL/GenBank/DDBJ whole genome shotgun (WGS) entry which is preliminary data.</text>
</comment>
<keyword evidence="1" id="KW-0805">Transcription regulation</keyword>
<dbReference type="SUPFAM" id="SSF46785">
    <property type="entry name" value="Winged helix' DNA-binding domain"/>
    <property type="match status" value="1"/>
</dbReference>